<dbReference type="AlphaFoldDB" id="A0A8H7UNW5"/>
<name>A0A8H7UNW5_9FUNG</name>
<reference evidence="2" key="1">
    <citation type="submission" date="2020-12" db="EMBL/GenBank/DDBJ databases">
        <title>Metabolic potential, ecology and presence of endohyphal bacteria is reflected in genomic diversity of Mucoromycotina.</title>
        <authorList>
            <person name="Muszewska A."/>
            <person name="Okrasinska A."/>
            <person name="Steczkiewicz K."/>
            <person name="Drgas O."/>
            <person name="Orlowska M."/>
            <person name="Perlinska-Lenart U."/>
            <person name="Aleksandrzak-Piekarczyk T."/>
            <person name="Szatraj K."/>
            <person name="Zielenkiewicz U."/>
            <person name="Pilsyk S."/>
            <person name="Malc E."/>
            <person name="Mieczkowski P."/>
            <person name="Kruszewska J.S."/>
            <person name="Biernat P."/>
            <person name="Pawlowska J."/>
        </authorList>
    </citation>
    <scope>NUCLEOTIDE SEQUENCE</scope>
    <source>
        <strain evidence="2">WA0000051536</strain>
    </source>
</reference>
<feature type="compositionally biased region" description="Acidic residues" evidence="1">
    <location>
        <begin position="22"/>
        <end position="38"/>
    </location>
</feature>
<dbReference type="EMBL" id="JAEPRA010000005">
    <property type="protein sequence ID" value="KAG2185679.1"/>
    <property type="molecule type" value="Genomic_DNA"/>
</dbReference>
<protein>
    <submittedName>
        <fullName evidence="2">Uncharacterized protein</fullName>
    </submittedName>
</protein>
<dbReference type="OrthoDB" id="2428837at2759"/>
<organism evidence="2 3">
    <name type="scientific">Umbelopsis vinacea</name>
    <dbReference type="NCBI Taxonomy" id="44442"/>
    <lineage>
        <taxon>Eukaryota</taxon>
        <taxon>Fungi</taxon>
        <taxon>Fungi incertae sedis</taxon>
        <taxon>Mucoromycota</taxon>
        <taxon>Mucoromycotina</taxon>
        <taxon>Umbelopsidomycetes</taxon>
        <taxon>Umbelopsidales</taxon>
        <taxon>Umbelopsidaceae</taxon>
        <taxon>Umbelopsis</taxon>
    </lineage>
</organism>
<keyword evidence="3" id="KW-1185">Reference proteome</keyword>
<proteinExistence type="predicted"/>
<evidence type="ECO:0000256" key="1">
    <source>
        <dbReference type="SAM" id="MobiDB-lite"/>
    </source>
</evidence>
<accession>A0A8H7UNW5</accession>
<evidence type="ECO:0000313" key="2">
    <source>
        <dbReference type="EMBL" id="KAG2185679.1"/>
    </source>
</evidence>
<comment type="caution">
    <text evidence="2">The sequence shown here is derived from an EMBL/GenBank/DDBJ whole genome shotgun (WGS) entry which is preliminary data.</text>
</comment>
<dbReference type="Proteomes" id="UP000612746">
    <property type="component" value="Unassembled WGS sequence"/>
</dbReference>
<feature type="region of interest" description="Disordered" evidence="1">
    <location>
        <begin position="22"/>
        <end position="42"/>
    </location>
</feature>
<evidence type="ECO:0000313" key="3">
    <source>
        <dbReference type="Proteomes" id="UP000612746"/>
    </source>
</evidence>
<sequence length="252" mass="29254">MPVKLVATHLVFDDDFEDRYEDSFEDSSEDSCEDSCDDLSEHSFEDALPQAPIDLSDSSDFPPLAATADGWERIESQETEDVLVTEDTEDWEQLELAKRQSLAFEYCFATVAKQTQHVPSPTPRLAASTVLRETPLVRRNKTQKDDDYDGDSLWDLYPVDNSEKQAQKAHARRRKELLHCFNTIPTPVPEEPVVTHPRLHQTCAYSEPLTDHQYQHAIFKHVQWDKRWMGWGKYYEQPDLRLQVPDENVETR</sequence>
<gene>
    <name evidence="2" type="ORF">INT44_002472</name>
</gene>